<keyword evidence="10" id="KW-1185">Reference proteome</keyword>
<dbReference type="PANTHER" id="PTHR21624:SF1">
    <property type="entry name" value="ALKYLGLYCEROL MONOOXYGENASE"/>
    <property type="match status" value="1"/>
</dbReference>
<organism evidence="9 10">
    <name type="scientific">Pontibacter indicus</name>
    <dbReference type="NCBI Taxonomy" id="1317125"/>
    <lineage>
        <taxon>Bacteria</taxon>
        <taxon>Pseudomonadati</taxon>
        <taxon>Bacteroidota</taxon>
        <taxon>Cytophagia</taxon>
        <taxon>Cytophagales</taxon>
        <taxon>Hymenobacteraceae</taxon>
        <taxon>Pontibacter</taxon>
    </lineage>
</organism>
<dbReference type="InterPro" id="IPR006694">
    <property type="entry name" value="Fatty_acid_hydroxylase"/>
</dbReference>
<feature type="transmembrane region" description="Helical" evidence="7">
    <location>
        <begin position="147"/>
        <end position="176"/>
    </location>
</feature>
<keyword evidence="5" id="KW-0443">Lipid metabolism</keyword>
<dbReference type="STRING" id="1317125.SAMN05444128_1504"/>
<sequence length="333" mass="38728">MEKEVFTIDHIAELDNLTIMHLAAPIIVASVLIEWYVGVRKKRHYYEKRDFMAALWIGAGSALVGASLKIVFFTASMMVYNAVPWAIPRSWWGFVVGFVAVDFCRYWAHRISHEQRFWWATHVTHHSSEKMNFAISLRTGWTSPIKFLFFLPVPFLGFDPFTFFVCHQLAVLYQFWVHTELIRKLPAPVEYLFVTPSHHRVHHGSNPKYIDKNYGSTFIIWDRMFGTFQKEEEKPTYGLTTPVSSYNPIYLVFHEWVDIGKDLRHARSFREAWDILFKPPGTVVTAHQREQETVDEQEETLLQVTPSLQMGTAIPAEMELEEQVSEPGDRQAG</sequence>
<dbReference type="GO" id="GO:0005506">
    <property type="term" value="F:iron ion binding"/>
    <property type="evidence" value="ECO:0007669"/>
    <property type="project" value="InterPro"/>
</dbReference>
<keyword evidence="4" id="KW-0560">Oxidoreductase</keyword>
<dbReference type="GO" id="GO:0050479">
    <property type="term" value="F:glyceryl-ether monooxygenase activity"/>
    <property type="evidence" value="ECO:0007669"/>
    <property type="project" value="TreeGrafter"/>
</dbReference>
<keyword evidence="2 7" id="KW-0812">Transmembrane</keyword>
<evidence type="ECO:0000256" key="4">
    <source>
        <dbReference type="ARBA" id="ARBA00023002"/>
    </source>
</evidence>
<evidence type="ECO:0000313" key="9">
    <source>
        <dbReference type="EMBL" id="SIT85203.1"/>
    </source>
</evidence>
<evidence type="ECO:0000256" key="3">
    <source>
        <dbReference type="ARBA" id="ARBA00022989"/>
    </source>
</evidence>
<feature type="transmembrane region" description="Helical" evidence="7">
    <location>
        <begin position="91"/>
        <end position="108"/>
    </location>
</feature>
<evidence type="ECO:0000259" key="8">
    <source>
        <dbReference type="Pfam" id="PF04116"/>
    </source>
</evidence>
<dbReference type="OrthoDB" id="9770329at2"/>
<dbReference type="PANTHER" id="PTHR21624">
    <property type="entry name" value="STEROL DESATURASE-RELATED PROTEIN"/>
    <property type="match status" value="1"/>
</dbReference>
<feature type="transmembrane region" description="Helical" evidence="7">
    <location>
        <begin position="51"/>
        <end position="79"/>
    </location>
</feature>
<dbReference type="GO" id="GO:0008610">
    <property type="term" value="P:lipid biosynthetic process"/>
    <property type="evidence" value="ECO:0007669"/>
    <property type="project" value="InterPro"/>
</dbReference>
<evidence type="ECO:0000313" key="10">
    <source>
        <dbReference type="Proteomes" id="UP000187181"/>
    </source>
</evidence>
<dbReference type="RefSeq" id="WP_076667085.1">
    <property type="nucleotide sequence ID" value="NZ_FTPP01000001.1"/>
</dbReference>
<evidence type="ECO:0000256" key="6">
    <source>
        <dbReference type="ARBA" id="ARBA00023136"/>
    </source>
</evidence>
<gene>
    <name evidence="9" type="ORF">SAMN05444128_1504</name>
</gene>
<protein>
    <submittedName>
        <fullName evidence="9">Sterol desaturase/sphingolipid hydroxylase, fatty acid hydroxylase superfamily</fullName>
    </submittedName>
</protein>
<dbReference type="GO" id="GO:0006643">
    <property type="term" value="P:membrane lipid metabolic process"/>
    <property type="evidence" value="ECO:0007669"/>
    <property type="project" value="TreeGrafter"/>
</dbReference>
<feature type="transmembrane region" description="Helical" evidence="7">
    <location>
        <begin position="19"/>
        <end position="39"/>
    </location>
</feature>
<dbReference type="GO" id="GO:0012505">
    <property type="term" value="C:endomembrane system"/>
    <property type="evidence" value="ECO:0007669"/>
    <property type="project" value="UniProtKB-SubCell"/>
</dbReference>
<dbReference type="EMBL" id="FTPP01000001">
    <property type="protein sequence ID" value="SIT85203.1"/>
    <property type="molecule type" value="Genomic_DNA"/>
</dbReference>
<proteinExistence type="predicted"/>
<comment type="subcellular location">
    <subcellularLocation>
        <location evidence="1">Endomembrane system</location>
        <topology evidence="1">Multi-pass membrane protein</topology>
    </subcellularLocation>
</comment>
<dbReference type="Pfam" id="PF04116">
    <property type="entry name" value="FA_hydroxylase"/>
    <property type="match status" value="1"/>
</dbReference>
<dbReference type="GO" id="GO:0016020">
    <property type="term" value="C:membrane"/>
    <property type="evidence" value="ECO:0007669"/>
    <property type="project" value="GOC"/>
</dbReference>
<evidence type="ECO:0000256" key="1">
    <source>
        <dbReference type="ARBA" id="ARBA00004127"/>
    </source>
</evidence>
<evidence type="ECO:0000256" key="2">
    <source>
        <dbReference type="ARBA" id="ARBA00022692"/>
    </source>
</evidence>
<name>A0A1R3X509_9BACT</name>
<accession>A0A1R3X509</accession>
<dbReference type="InterPro" id="IPR051689">
    <property type="entry name" value="Sterol_desaturase/TMEM195"/>
</dbReference>
<evidence type="ECO:0000256" key="5">
    <source>
        <dbReference type="ARBA" id="ARBA00023098"/>
    </source>
</evidence>
<reference evidence="10" key="1">
    <citation type="submission" date="2017-01" db="EMBL/GenBank/DDBJ databases">
        <authorList>
            <person name="Varghese N."/>
            <person name="Submissions S."/>
        </authorList>
    </citation>
    <scope>NUCLEOTIDE SEQUENCE [LARGE SCALE GENOMIC DNA]</scope>
    <source>
        <strain evidence="10">LP100</strain>
    </source>
</reference>
<dbReference type="Proteomes" id="UP000187181">
    <property type="component" value="Unassembled WGS sequence"/>
</dbReference>
<evidence type="ECO:0000256" key="7">
    <source>
        <dbReference type="SAM" id="Phobius"/>
    </source>
</evidence>
<dbReference type="AlphaFoldDB" id="A0A1R3X509"/>
<keyword evidence="3 7" id="KW-1133">Transmembrane helix</keyword>
<keyword evidence="6 7" id="KW-0472">Membrane</keyword>
<feature type="domain" description="Fatty acid hydroxylase" evidence="8">
    <location>
        <begin position="94"/>
        <end position="227"/>
    </location>
</feature>